<dbReference type="InterPro" id="IPR038726">
    <property type="entry name" value="PDDEXK_AddAB-type"/>
</dbReference>
<dbReference type="Proteomes" id="UP000248975">
    <property type="component" value="Unassembled WGS sequence"/>
</dbReference>
<dbReference type="Gene3D" id="3.90.320.10">
    <property type="match status" value="1"/>
</dbReference>
<dbReference type="NCBIfam" id="TIGR02786">
    <property type="entry name" value="addB_alphas"/>
    <property type="match status" value="1"/>
</dbReference>
<reference evidence="3 4" key="1">
    <citation type="submission" date="2017-08" db="EMBL/GenBank/DDBJ databases">
        <title>Infants hospitalized years apart are colonized by the same room-sourced microbial strains.</title>
        <authorList>
            <person name="Brooks B."/>
            <person name="Olm M.R."/>
            <person name="Firek B.A."/>
            <person name="Baker R."/>
            <person name="Thomas B.C."/>
            <person name="Morowitz M.J."/>
            <person name="Banfield J.F."/>
        </authorList>
    </citation>
    <scope>NUCLEOTIDE SEQUENCE [LARGE SCALE GENOMIC DNA]</scope>
    <source>
        <strain evidence="3">S2_003_000_R2_11</strain>
    </source>
</reference>
<accession>A0A2W5U2Y5</accession>
<dbReference type="Pfam" id="PF12705">
    <property type="entry name" value="PDDEXK_1"/>
    <property type="match status" value="1"/>
</dbReference>
<protein>
    <submittedName>
        <fullName evidence="3">Double-strand break repair protein AddB</fullName>
    </submittedName>
</protein>
<gene>
    <name evidence="3" type="primary">addB</name>
    <name evidence="3" type="ORF">DI533_11050</name>
</gene>
<dbReference type="InterPro" id="IPR011604">
    <property type="entry name" value="PDDEXK-like_dom_sf"/>
</dbReference>
<evidence type="ECO:0000259" key="2">
    <source>
        <dbReference type="Pfam" id="PF12705"/>
    </source>
</evidence>
<dbReference type="InterPro" id="IPR014153">
    <property type="entry name" value="Ds_break_AddB"/>
</dbReference>
<dbReference type="SUPFAM" id="SSF52540">
    <property type="entry name" value="P-loop containing nucleoside triphosphate hydrolases"/>
    <property type="match status" value="1"/>
</dbReference>
<sequence length="970" mass="106005">MFETRECRLFALPPGVDFPAEFAKGLLDRLRGAPPQAMARVEIYLNSARMRRAVAEAFAAAGPGLLPRLRLVTDPGNDPVPGLGPAIPPLRRRLELAQLISRLLDAQPDIAPRSALYDLAESLAGLMDEMQGEGVRPEVLAALDVSGHSAHWARTQDFLSIVAPYFAAGAAPDAEARQRLVVGRMIARWQAAPPQHPVIVAGSTGSRGTTALLMQAVTRLPQGALVLPGFDFDLPEKVWATLDDALTAEDHPQFRYRRIFEMTGAKPADVAAWTPCPSFPRNRLVSLALRPAPVTDQWLTDGPLLPDLVPLTQGLSLIEAPGPRAEALAIALILREAVERGQPVALITPDRALSRQVVAALDRWGILPDDSAGKPLALSAPGRLLRHTARLFGRRISSEILLTLLKHPLTATGWQRGEHLRLTRDLELHLRRNGPVFPTGAAIVEWAAQQGEVAVVWSAWLDEVLRAVETAGPLPLAQHIARHLTLTEALAGGPAGGSGALWQREAGEAALATVDELRREADSGGILTDADYGDLLGALLARGEVREAVQGHPLVRILGPREAREYAAELVVLGGLNDGVWPSLPPPDPWLNRQMRQKAGLLLPERQIGLSAHDFQQAIAAPQVVLTRALRDAEAETVQSRWLNRLVNLMSGLPERNGPQALEAMSARGRIWLDIAQRLDAPTMPATPAHRPAPRPPVETRPKQLAVTGIRKLIRDPYAIYARHVLRLFPLDPLHPAPDALLRGSVLHAILECFVTERISETPGEARARLSQIADAVLAEQVPWPAARMLWKARLERAAPAFIARETASKGEPVVIEEKGKVALPDLGFTLTAKPDRIDLLPDGRLHILDYKTGQPPTQKQQDLFDKQLLLEAAMAERSGFPQLGPREVARITYVGFNAAGKVESTETTPELLEKVWHDLHRLIRQYQSAGQGYAARRAVFGQRFEGDYDHLARYGEWDMTDAARPEDVP</sequence>
<dbReference type="InterPro" id="IPR027417">
    <property type="entry name" value="P-loop_NTPase"/>
</dbReference>
<evidence type="ECO:0000256" key="1">
    <source>
        <dbReference type="SAM" id="MobiDB-lite"/>
    </source>
</evidence>
<proteinExistence type="predicted"/>
<evidence type="ECO:0000313" key="4">
    <source>
        <dbReference type="Proteomes" id="UP000248975"/>
    </source>
</evidence>
<evidence type="ECO:0000313" key="3">
    <source>
        <dbReference type="EMBL" id="PZQ97703.1"/>
    </source>
</evidence>
<comment type="caution">
    <text evidence="3">The sequence shown here is derived from an EMBL/GenBank/DDBJ whole genome shotgun (WGS) entry which is preliminary data.</text>
</comment>
<dbReference type="AlphaFoldDB" id="A0A2W5U2Y5"/>
<feature type="domain" description="PD-(D/E)XK endonuclease-like" evidence="2">
    <location>
        <begin position="705"/>
        <end position="928"/>
    </location>
</feature>
<name>A0A2W5U2Y5_CERSP</name>
<dbReference type="EMBL" id="QFQS01000002">
    <property type="protein sequence ID" value="PZQ97703.1"/>
    <property type="molecule type" value="Genomic_DNA"/>
</dbReference>
<feature type="region of interest" description="Disordered" evidence="1">
    <location>
        <begin position="683"/>
        <end position="702"/>
    </location>
</feature>
<organism evidence="3 4">
    <name type="scientific">Cereibacter sphaeroides</name>
    <name type="common">Rhodobacter sphaeroides</name>
    <dbReference type="NCBI Taxonomy" id="1063"/>
    <lineage>
        <taxon>Bacteria</taxon>
        <taxon>Pseudomonadati</taxon>
        <taxon>Pseudomonadota</taxon>
        <taxon>Alphaproteobacteria</taxon>
        <taxon>Rhodobacterales</taxon>
        <taxon>Paracoccaceae</taxon>
        <taxon>Cereibacter</taxon>
    </lineage>
</organism>